<reference evidence="1 2" key="1">
    <citation type="submission" date="2024-11" db="EMBL/GenBank/DDBJ databases">
        <title>Adaptive evolution of stress response genes in parasites aligns with host niche diversity.</title>
        <authorList>
            <person name="Hahn C."/>
            <person name="Resl P."/>
        </authorList>
    </citation>
    <scope>NUCLEOTIDE SEQUENCE [LARGE SCALE GENOMIC DNA]</scope>
    <source>
        <strain evidence="1">EGGRZ-B1_66</strain>
        <tissue evidence="1">Body</tissue>
    </source>
</reference>
<name>A0ABD2PJ87_9PLAT</name>
<evidence type="ECO:0000313" key="1">
    <source>
        <dbReference type="EMBL" id="KAL3307523.1"/>
    </source>
</evidence>
<keyword evidence="2" id="KW-1185">Reference proteome</keyword>
<sequence>MGVFTTPVTILADDCDVICGLAAPYLPKLRLPDCGFKVGKGDGSLQNISARQFPVSWCTTAHFADV</sequence>
<dbReference type="Proteomes" id="UP001626550">
    <property type="component" value="Unassembled WGS sequence"/>
</dbReference>
<accession>A0ABD2PJ87</accession>
<organism evidence="1 2">
    <name type="scientific">Cichlidogyrus casuarinus</name>
    <dbReference type="NCBI Taxonomy" id="1844966"/>
    <lineage>
        <taxon>Eukaryota</taxon>
        <taxon>Metazoa</taxon>
        <taxon>Spiralia</taxon>
        <taxon>Lophotrochozoa</taxon>
        <taxon>Platyhelminthes</taxon>
        <taxon>Monogenea</taxon>
        <taxon>Monopisthocotylea</taxon>
        <taxon>Dactylogyridea</taxon>
        <taxon>Ancyrocephalidae</taxon>
        <taxon>Cichlidogyrus</taxon>
    </lineage>
</organism>
<dbReference type="EMBL" id="JBJKFK010007143">
    <property type="protein sequence ID" value="KAL3307523.1"/>
    <property type="molecule type" value="Genomic_DNA"/>
</dbReference>
<protein>
    <submittedName>
        <fullName evidence="1">Uncharacterized protein</fullName>
    </submittedName>
</protein>
<dbReference type="AlphaFoldDB" id="A0ABD2PJ87"/>
<proteinExistence type="predicted"/>
<comment type="caution">
    <text evidence="1">The sequence shown here is derived from an EMBL/GenBank/DDBJ whole genome shotgun (WGS) entry which is preliminary data.</text>
</comment>
<evidence type="ECO:0000313" key="2">
    <source>
        <dbReference type="Proteomes" id="UP001626550"/>
    </source>
</evidence>
<gene>
    <name evidence="1" type="ORF">Ciccas_013960</name>
</gene>